<dbReference type="OrthoDB" id="8735at10239"/>
<dbReference type="Proteomes" id="UP000027000">
    <property type="component" value="Segment"/>
</dbReference>
<dbReference type="InterPro" id="IPR007499">
    <property type="entry name" value="ERF_bacteria_virus"/>
</dbReference>
<reference evidence="2 3" key="1">
    <citation type="journal article" date="2015" name="Virus Res.">
        <title>Unraveling the genome structure of cyanobacterial podovirus A-4L with long direct terminal repeats.</title>
        <authorList>
            <person name="Ou T."/>
            <person name="Liao X.Y."/>
            <person name="Gao X.C."/>
            <person name="Xu X.D."/>
            <person name="Zhang Q.Y."/>
        </authorList>
    </citation>
    <scope>NUCLEOTIDE SEQUENCE [LARGE SCALE GENOMIC DNA]</scope>
</reference>
<protein>
    <submittedName>
        <fullName evidence="2">Recombination protein</fullName>
    </submittedName>
</protein>
<proteinExistence type="predicted"/>
<dbReference type="KEGG" id="vg:19686312"/>
<sequence length="147" mass="16152">MKELYTALLTAKSKFPKIIKNKTNPHFRNKYADLDSILDAVEKVLFSNGLFITQTIENYNLVTRIIHAETGQELKSSYPLPEGLDSQKFGGAITYARRYDLCALLSITADDDDDGNSAANDKPAAVGNAGSKPTTGYTRRTYGSVQP</sequence>
<feature type="compositionally biased region" description="Polar residues" evidence="1">
    <location>
        <begin position="131"/>
        <end position="147"/>
    </location>
</feature>
<dbReference type="Pfam" id="PF04404">
    <property type="entry name" value="ERF"/>
    <property type="match status" value="1"/>
</dbReference>
<gene>
    <name evidence="2" type="ORF">A4L_21</name>
</gene>
<keyword evidence="3" id="KW-1185">Reference proteome</keyword>
<dbReference type="RefSeq" id="YP_009042791.1">
    <property type="nucleotide sequence ID" value="NC_024358.1"/>
</dbReference>
<dbReference type="EMBL" id="KF356198">
    <property type="protein sequence ID" value="AGR48548.1"/>
    <property type="molecule type" value="Genomic_DNA"/>
</dbReference>
<dbReference type="GeneID" id="19686312"/>
<feature type="region of interest" description="Disordered" evidence="1">
    <location>
        <begin position="110"/>
        <end position="147"/>
    </location>
</feature>
<evidence type="ECO:0000256" key="1">
    <source>
        <dbReference type="SAM" id="MobiDB-lite"/>
    </source>
</evidence>
<evidence type="ECO:0000313" key="3">
    <source>
        <dbReference type="Proteomes" id="UP000027000"/>
    </source>
</evidence>
<evidence type="ECO:0000313" key="2">
    <source>
        <dbReference type="EMBL" id="AGR48548.1"/>
    </source>
</evidence>
<name>A0A059PYE0_9CAUD</name>
<accession>A0A059PYE0</accession>
<organism evidence="2 3">
    <name type="scientific">Anabaena phage A-4L</name>
    <dbReference type="NCBI Taxonomy" id="1357732"/>
    <lineage>
        <taxon>Viruses</taxon>
        <taxon>Duplodnaviria</taxon>
        <taxon>Heunggongvirae</taxon>
        <taxon>Uroviricota</taxon>
        <taxon>Caudoviricetes</taxon>
        <taxon>Saffermanviridae</taxon>
        <taxon>Kozyakovvirus</taxon>
        <taxon>Kozyakovvirus A4L</taxon>
    </lineage>
</organism>